<gene>
    <name evidence="1" type="primary">bioB_2</name>
    <name evidence="1" type="ORF">NCTC10702_03789</name>
</gene>
<name>A0A380EP75_STAAU</name>
<sequence>MNLAKRILQGEQLTKETVLKIYEDTNIDTLDLLNEAYILRKHYFGKK</sequence>
<dbReference type="EC" id="2.8.1.6" evidence="1"/>
<dbReference type="GO" id="GO:0004076">
    <property type="term" value="F:biotin synthase activity"/>
    <property type="evidence" value="ECO:0007669"/>
    <property type="project" value="UniProtKB-EC"/>
</dbReference>
<dbReference type="AlphaFoldDB" id="A0A380EP75"/>
<organism evidence="1 2">
    <name type="scientific">Staphylococcus aureus</name>
    <dbReference type="NCBI Taxonomy" id="1280"/>
    <lineage>
        <taxon>Bacteria</taxon>
        <taxon>Bacillati</taxon>
        <taxon>Bacillota</taxon>
        <taxon>Bacilli</taxon>
        <taxon>Bacillales</taxon>
        <taxon>Staphylococcaceae</taxon>
        <taxon>Staphylococcus</taxon>
    </lineage>
</organism>
<evidence type="ECO:0000313" key="1">
    <source>
        <dbReference type="EMBL" id="SUL37774.1"/>
    </source>
</evidence>
<dbReference type="Proteomes" id="UP000254116">
    <property type="component" value="Unassembled WGS sequence"/>
</dbReference>
<protein>
    <submittedName>
        <fullName evidence="1">Biotin synthase</fullName>
        <ecNumber evidence="1">2.8.1.6</ecNumber>
    </submittedName>
</protein>
<keyword evidence="1" id="KW-0808">Transferase</keyword>
<dbReference type="EMBL" id="UHBY01000003">
    <property type="protein sequence ID" value="SUL37774.1"/>
    <property type="molecule type" value="Genomic_DNA"/>
</dbReference>
<reference evidence="1 2" key="1">
    <citation type="submission" date="2018-06" db="EMBL/GenBank/DDBJ databases">
        <authorList>
            <consortium name="Pathogen Informatics"/>
            <person name="Doyle S."/>
        </authorList>
    </citation>
    <scope>NUCLEOTIDE SEQUENCE [LARGE SCALE GENOMIC DNA]</scope>
    <source>
        <strain evidence="1 2">NCTC10702</strain>
    </source>
</reference>
<proteinExistence type="predicted"/>
<accession>A0A380EP75</accession>
<evidence type="ECO:0000313" key="2">
    <source>
        <dbReference type="Proteomes" id="UP000254116"/>
    </source>
</evidence>